<protein>
    <submittedName>
        <fullName evidence="10">Uncharacterized protein</fullName>
    </submittedName>
</protein>
<dbReference type="GO" id="GO:0005886">
    <property type="term" value="C:plasma membrane"/>
    <property type="evidence" value="ECO:0007669"/>
    <property type="project" value="UniProtKB-SubCell"/>
</dbReference>
<comment type="subcellular location">
    <subcellularLocation>
        <location evidence="1">Cell inner membrane</location>
        <topology evidence="1">Multi-pass membrane protein</topology>
    </subcellularLocation>
</comment>
<evidence type="ECO:0000313" key="11">
    <source>
        <dbReference type="Proteomes" id="UP000254266"/>
    </source>
</evidence>
<dbReference type="AlphaFoldDB" id="A0A370DCZ5"/>
<evidence type="ECO:0000256" key="8">
    <source>
        <dbReference type="ARBA" id="ARBA00035655"/>
    </source>
</evidence>
<feature type="transmembrane region" description="Helical" evidence="9">
    <location>
        <begin position="342"/>
        <end position="361"/>
    </location>
</feature>
<keyword evidence="2" id="KW-0813">Transport</keyword>
<evidence type="ECO:0000256" key="1">
    <source>
        <dbReference type="ARBA" id="ARBA00004429"/>
    </source>
</evidence>
<evidence type="ECO:0000256" key="9">
    <source>
        <dbReference type="SAM" id="Phobius"/>
    </source>
</evidence>
<feature type="transmembrane region" description="Helical" evidence="9">
    <location>
        <begin position="84"/>
        <end position="105"/>
    </location>
</feature>
<keyword evidence="3" id="KW-1003">Cell membrane</keyword>
<keyword evidence="4" id="KW-0997">Cell inner membrane</keyword>
<keyword evidence="6 9" id="KW-1133">Transmembrane helix</keyword>
<feature type="transmembrane region" description="Helical" evidence="9">
    <location>
        <begin position="272"/>
        <end position="294"/>
    </location>
</feature>
<evidence type="ECO:0000256" key="3">
    <source>
        <dbReference type="ARBA" id="ARBA00022475"/>
    </source>
</evidence>
<evidence type="ECO:0000256" key="7">
    <source>
        <dbReference type="ARBA" id="ARBA00023136"/>
    </source>
</evidence>
<evidence type="ECO:0000256" key="4">
    <source>
        <dbReference type="ARBA" id="ARBA00022519"/>
    </source>
</evidence>
<accession>A0A370DCZ5</accession>
<feature type="transmembrane region" description="Helical" evidence="9">
    <location>
        <begin position="6"/>
        <end position="24"/>
    </location>
</feature>
<keyword evidence="11" id="KW-1185">Reference proteome</keyword>
<dbReference type="PANTHER" id="PTHR30574">
    <property type="entry name" value="INNER MEMBRANE PROTEIN YEDE"/>
    <property type="match status" value="1"/>
</dbReference>
<evidence type="ECO:0000256" key="5">
    <source>
        <dbReference type="ARBA" id="ARBA00022692"/>
    </source>
</evidence>
<proteinExistence type="inferred from homology"/>
<dbReference type="PANTHER" id="PTHR30574:SF1">
    <property type="entry name" value="SULPHUR TRANSPORT DOMAIN-CONTAINING PROTEIN"/>
    <property type="match status" value="1"/>
</dbReference>
<sequence length="400" mass="43032">MEITTTILLLGFVGALVMGFVAHKTNYCTMGGVSDWINMGNTARLSAWFFSIAIAVFGVLFLQSFNDVSVESTLPPFLTANFAWLRYIVGGLMFGIGMVLAGGCGNKTLVNIGGGSLRSLFVLLIASIMAYLMTKTSFYEMFFHSWVSATSINLADFEIQNQSIDHLISALTGMEPSTSIHNIVGALLGATFLYLALRSKHFRKNRQLMAGAGIIGLMIVMAWYVTGGSMGQEAIETVEWLDERPVGVGVQSYTFINPMGDTLAYLMDPGNLLLISFGVVALLGVILGSLIYSLIAGKFRISAFSSKEDFIKHLIGGILMGVGGVLGMGCTIGQGITGVSTLAFGSLLVLGSIIFSAALTIKITYYKMAYEEEASFIGAFISTLVDFKCLPESVRRLEEP</sequence>
<keyword evidence="7 9" id="KW-0472">Membrane</keyword>
<gene>
    <name evidence="10" type="ORF">DIZ80_10845</name>
</gene>
<feature type="transmembrane region" description="Helical" evidence="9">
    <location>
        <begin position="45"/>
        <end position="64"/>
    </location>
</feature>
<dbReference type="InterPro" id="IPR007272">
    <property type="entry name" value="Sulf_transp_TsuA/YedE"/>
</dbReference>
<dbReference type="Proteomes" id="UP000254266">
    <property type="component" value="Unassembled WGS sequence"/>
</dbReference>
<feature type="transmembrane region" description="Helical" evidence="9">
    <location>
        <begin position="314"/>
        <end position="336"/>
    </location>
</feature>
<evidence type="ECO:0000313" key="10">
    <source>
        <dbReference type="EMBL" id="RDH82765.1"/>
    </source>
</evidence>
<feature type="transmembrane region" description="Helical" evidence="9">
    <location>
        <begin position="117"/>
        <end position="134"/>
    </location>
</feature>
<feature type="transmembrane region" description="Helical" evidence="9">
    <location>
        <begin position="179"/>
        <end position="196"/>
    </location>
</feature>
<name>A0A370DCZ5_9GAMM</name>
<reference evidence="10 11" key="1">
    <citation type="journal article" date="2018" name="ISME J.">
        <title>Endosymbiont genomes yield clues of tubeworm success.</title>
        <authorList>
            <person name="Li Y."/>
            <person name="Liles M.R."/>
            <person name="Halanych K.M."/>
        </authorList>
    </citation>
    <scope>NUCLEOTIDE SEQUENCE [LARGE SCALE GENOMIC DNA]</scope>
    <source>
        <strain evidence="10">A1464</strain>
    </source>
</reference>
<feature type="transmembrane region" description="Helical" evidence="9">
    <location>
        <begin position="208"/>
        <end position="226"/>
    </location>
</feature>
<keyword evidence="5 9" id="KW-0812">Transmembrane</keyword>
<comment type="similarity">
    <text evidence="8">Belongs to the TsuA/YedE (TC 9.B.102) family.</text>
</comment>
<dbReference type="EMBL" id="QFXC01000011">
    <property type="protein sequence ID" value="RDH82765.1"/>
    <property type="molecule type" value="Genomic_DNA"/>
</dbReference>
<evidence type="ECO:0000256" key="2">
    <source>
        <dbReference type="ARBA" id="ARBA00022448"/>
    </source>
</evidence>
<organism evidence="10 11">
    <name type="scientific">endosymbiont of Galathealinum brachiosum</name>
    <dbReference type="NCBI Taxonomy" id="2200906"/>
    <lineage>
        <taxon>Bacteria</taxon>
        <taxon>Pseudomonadati</taxon>
        <taxon>Pseudomonadota</taxon>
        <taxon>Gammaproteobacteria</taxon>
        <taxon>sulfur-oxidizing symbionts</taxon>
    </lineage>
</organism>
<evidence type="ECO:0000256" key="6">
    <source>
        <dbReference type="ARBA" id="ARBA00022989"/>
    </source>
</evidence>
<comment type="caution">
    <text evidence="10">The sequence shown here is derived from an EMBL/GenBank/DDBJ whole genome shotgun (WGS) entry which is preliminary data.</text>
</comment>
<dbReference type="Pfam" id="PF04143">
    <property type="entry name" value="Sulf_transp"/>
    <property type="match status" value="1"/>
</dbReference>